<dbReference type="EnsemblPlants" id="AES80081">
    <property type="protein sequence ID" value="AES80081"/>
    <property type="gene ID" value="MTR_7g076460"/>
</dbReference>
<accession>G7L2I7</accession>
<evidence type="ECO:0000313" key="3">
    <source>
        <dbReference type="Proteomes" id="UP000002051"/>
    </source>
</evidence>
<organism evidence="1 3">
    <name type="scientific">Medicago truncatula</name>
    <name type="common">Barrel medic</name>
    <name type="synonym">Medicago tribuloides</name>
    <dbReference type="NCBI Taxonomy" id="3880"/>
    <lineage>
        <taxon>Eukaryota</taxon>
        <taxon>Viridiplantae</taxon>
        <taxon>Streptophyta</taxon>
        <taxon>Embryophyta</taxon>
        <taxon>Tracheophyta</taxon>
        <taxon>Spermatophyta</taxon>
        <taxon>Magnoliopsida</taxon>
        <taxon>eudicotyledons</taxon>
        <taxon>Gunneridae</taxon>
        <taxon>Pentapetalae</taxon>
        <taxon>rosids</taxon>
        <taxon>fabids</taxon>
        <taxon>Fabales</taxon>
        <taxon>Fabaceae</taxon>
        <taxon>Papilionoideae</taxon>
        <taxon>50 kb inversion clade</taxon>
        <taxon>NPAAA clade</taxon>
        <taxon>Hologalegina</taxon>
        <taxon>IRL clade</taxon>
        <taxon>Trifolieae</taxon>
        <taxon>Medicago</taxon>
    </lineage>
</organism>
<evidence type="ECO:0000313" key="2">
    <source>
        <dbReference type="EnsemblPlants" id="AES80081"/>
    </source>
</evidence>
<reference evidence="2" key="3">
    <citation type="submission" date="2015-04" db="UniProtKB">
        <authorList>
            <consortium name="EnsemblPlants"/>
        </authorList>
    </citation>
    <scope>IDENTIFICATION</scope>
    <source>
        <strain evidence="2">cv. Jemalong A17</strain>
    </source>
</reference>
<gene>
    <name evidence="1" type="ordered locus">MTR_7g076460</name>
</gene>
<dbReference type="Proteomes" id="UP000002051">
    <property type="component" value="Unassembled WGS sequence"/>
</dbReference>
<dbReference type="PaxDb" id="3880-AES80081"/>
<name>G7L2I7_MEDTR</name>
<dbReference type="AlphaFoldDB" id="G7L2I7"/>
<proteinExistence type="predicted"/>
<reference evidence="1 3" key="1">
    <citation type="journal article" date="2011" name="Nature">
        <title>The Medicago genome provides insight into the evolution of rhizobial symbioses.</title>
        <authorList>
            <person name="Young N.D."/>
            <person name="Debelle F."/>
            <person name="Oldroyd G.E."/>
            <person name="Geurts R."/>
            <person name="Cannon S.B."/>
            <person name="Udvardi M.K."/>
            <person name="Benedito V.A."/>
            <person name="Mayer K.F."/>
            <person name="Gouzy J."/>
            <person name="Schoof H."/>
            <person name="Van de Peer Y."/>
            <person name="Proost S."/>
            <person name="Cook D.R."/>
            <person name="Meyers B.C."/>
            <person name="Spannagl M."/>
            <person name="Cheung F."/>
            <person name="De Mita S."/>
            <person name="Krishnakumar V."/>
            <person name="Gundlach H."/>
            <person name="Zhou S."/>
            <person name="Mudge J."/>
            <person name="Bharti A.K."/>
            <person name="Murray J.D."/>
            <person name="Naoumkina M.A."/>
            <person name="Rosen B."/>
            <person name="Silverstein K.A."/>
            <person name="Tang H."/>
            <person name="Rombauts S."/>
            <person name="Zhao P.X."/>
            <person name="Zhou P."/>
            <person name="Barbe V."/>
            <person name="Bardou P."/>
            <person name="Bechner M."/>
            <person name="Bellec A."/>
            <person name="Berger A."/>
            <person name="Berges H."/>
            <person name="Bidwell S."/>
            <person name="Bisseling T."/>
            <person name="Choisne N."/>
            <person name="Couloux A."/>
            <person name="Denny R."/>
            <person name="Deshpande S."/>
            <person name="Dai X."/>
            <person name="Doyle J.J."/>
            <person name="Dudez A.M."/>
            <person name="Farmer A.D."/>
            <person name="Fouteau S."/>
            <person name="Franken C."/>
            <person name="Gibelin C."/>
            <person name="Gish J."/>
            <person name="Goldstein S."/>
            <person name="Gonzalez A.J."/>
            <person name="Green P.J."/>
            <person name="Hallab A."/>
            <person name="Hartog M."/>
            <person name="Hua A."/>
            <person name="Humphray S.J."/>
            <person name="Jeong D.H."/>
            <person name="Jing Y."/>
            <person name="Jocker A."/>
            <person name="Kenton S.M."/>
            <person name="Kim D.J."/>
            <person name="Klee K."/>
            <person name="Lai H."/>
            <person name="Lang C."/>
            <person name="Lin S."/>
            <person name="Macmil S.L."/>
            <person name="Magdelenat G."/>
            <person name="Matthews L."/>
            <person name="McCorrison J."/>
            <person name="Monaghan E.L."/>
            <person name="Mun J.H."/>
            <person name="Najar F.Z."/>
            <person name="Nicholson C."/>
            <person name="Noirot C."/>
            <person name="O'Bleness M."/>
            <person name="Paule C.R."/>
            <person name="Poulain J."/>
            <person name="Prion F."/>
            <person name="Qin B."/>
            <person name="Qu C."/>
            <person name="Retzel E.F."/>
            <person name="Riddle C."/>
            <person name="Sallet E."/>
            <person name="Samain S."/>
            <person name="Samson N."/>
            <person name="Sanders I."/>
            <person name="Saurat O."/>
            <person name="Scarpelli C."/>
            <person name="Schiex T."/>
            <person name="Segurens B."/>
            <person name="Severin A.J."/>
            <person name="Sherrier D.J."/>
            <person name="Shi R."/>
            <person name="Sims S."/>
            <person name="Singer S.R."/>
            <person name="Sinharoy S."/>
            <person name="Sterck L."/>
            <person name="Viollet A."/>
            <person name="Wang B.B."/>
            <person name="Wang K."/>
            <person name="Wang M."/>
            <person name="Wang X."/>
            <person name="Warfsmann J."/>
            <person name="Weissenbach J."/>
            <person name="White D.D."/>
            <person name="White J.D."/>
            <person name="Wiley G.B."/>
            <person name="Wincker P."/>
            <person name="Xing Y."/>
            <person name="Yang L."/>
            <person name="Yao Z."/>
            <person name="Ying F."/>
            <person name="Zhai J."/>
            <person name="Zhou L."/>
            <person name="Zuber A."/>
            <person name="Denarie J."/>
            <person name="Dixon R.A."/>
            <person name="May G.D."/>
            <person name="Schwartz D.C."/>
            <person name="Rogers J."/>
            <person name="Quetier F."/>
            <person name="Town C.D."/>
            <person name="Roe B.A."/>
        </authorList>
    </citation>
    <scope>NUCLEOTIDE SEQUENCE [LARGE SCALE GENOMIC DNA]</scope>
    <source>
        <strain evidence="1">A17</strain>
        <strain evidence="2 3">cv. Jemalong A17</strain>
    </source>
</reference>
<reference evidence="1 3" key="2">
    <citation type="journal article" date="2014" name="BMC Genomics">
        <title>An improved genome release (version Mt4.0) for the model legume Medicago truncatula.</title>
        <authorList>
            <person name="Tang H."/>
            <person name="Krishnakumar V."/>
            <person name="Bidwell S."/>
            <person name="Rosen B."/>
            <person name="Chan A."/>
            <person name="Zhou S."/>
            <person name="Gentzbittel L."/>
            <person name="Childs K.L."/>
            <person name="Yandell M."/>
            <person name="Gundlach H."/>
            <person name="Mayer K.F."/>
            <person name="Schwartz D.C."/>
            <person name="Town C.D."/>
        </authorList>
    </citation>
    <scope>GENOME REANNOTATION</scope>
    <source>
        <strain evidence="2 3">cv. Jemalong A17</strain>
    </source>
</reference>
<sequence length="174" mass="19702">MVYDSIEWEVALQKNGIFDNLMQLDYGMCDISNNLSLSSWKSQYQFKLGRGLHQGLNVMLNASARAAIFTGYGVSADSDFQVSHLQFSNVTLLLAEKSWSKIRSLRANLILFEIIFGLKVNFHKSMLDVAVHEVGWLEAGIEHRLAYGYLVKGVYKWLPSESASSSANYRHIME</sequence>
<keyword evidence="3" id="KW-1185">Reference proteome</keyword>
<dbReference type="EMBL" id="CM001223">
    <property type="protein sequence ID" value="AES80081.1"/>
    <property type="molecule type" value="Genomic_DNA"/>
</dbReference>
<dbReference type="HOGENOM" id="CLU_1542376_0_0_1"/>
<evidence type="ECO:0000313" key="1">
    <source>
        <dbReference type="EMBL" id="AES80081.1"/>
    </source>
</evidence>
<protein>
    <submittedName>
        <fullName evidence="1 2">Uncharacterized protein</fullName>
    </submittedName>
</protein>